<gene>
    <name evidence="3" type="ORF">UBRO2_03891</name>
    <name evidence="2" type="ORF">UBRO_04292</name>
</gene>
<protein>
    <submittedName>
        <fullName evidence="2">Uncharacterized protein</fullName>
    </submittedName>
</protein>
<evidence type="ECO:0000313" key="3">
    <source>
        <dbReference type="EMBL" id="SYW80623.1"/>
    </source>
</evidence>
<dbReference type="Proteomes" id="UP000179920">
    <property type="component" value="Chromosome VI"/>
</dbReference>
<feature type="compositionally biased region" description="Low complexity" evidence="1">
    <location>
        <begin position="272"/>
        <end position="285"/>
    </location>
</feature>
<keyword evidence="5" id="KW-1185">Reference proteome</keyword>
<evidence type="ECO:0000313" key="4">
    <source>
        <dbReference type="Proteomes" id="UP000179920"/>
    </source>
</evidence>
<reference evidence="3" key="3">
    <citation type="submission" date="2018-08" db="EMBL/GenBank/DDBJ databases">
        <authorList>
            <person name="Guldener U."/>
        </authorList>
    </citation>
    <scope>NUCLEOTIDE SEQUENCE</scope>
    <source>
        <strain evidence="3">UB2</strain>
    </source>
</reference>
<feature type="region of interest" description="Disordered" evidence="1">
    <location>
        <begin position="270"/>
        <end position="353"/>
    </location>
</feature>
<organism evidence="2 4">
    <name type="scientific">Ustilago bromivora</name>
    <dbReference type="NCBI Taxonomy" id="307758"/>
    <lineage>
        <taxon>Eukaryota</taxon>
        <taxon>Fungi</taxon>
        <taxon>Dikarya</taxon>
        <taxon>Basidiomycota</taxon>
        <taxon>Ustilaginomycotina</taxon>
        <taxon>Ustilaginomycetes</taxon>
        <taxon>Ustilaginales</taxon>
        <taxon>Ustilaginaceae</taxon>
        <taxon>Ustilago</taxon>
    </lineage>
</organism>
<evidence type="ECO:0000256" key="1">
    <source>
        <dbReference type="SAM" id="MobiDB-lite"/>
    </source>
</evidence>
<feature type="region of interest" description="Disordered" evidence="1">
    <location>
        <begin position="547"/>
        <end position="593"/>
    </location>
</feature>
<feature type="compositionally biased region" description="Low complexity" evidence="1">
    <location>
        <begin position="552"/>
        <end position="570"/>
    </location>
</feature>
<name>A0A1K0G3P1_9BASI</name>
<reference evidence="2" key="1">
    <citation type="submission" date="2016-04" db="EMBL/GenBank/DDBJ databases">
        <authorList>
            <person name="Evans L.H."/>
            <person name="Alamgir A."/>
            <person name="Owens N."/>
            <person name="Weber N.D."/>
            <person name="Virtaneva K."/>
            <person name="Barbian K."/>
            <person name="Babar A."/>
            <person name="Rosenke K."/>
        </authorList>
    </citation>
    <scope>NUCLEOTIDE SEQUENCE</scope>
    <source>
        <strain evidence="2">UB2112</strain>
    </source>
</reference>
<accession>A0A1K0G3P1</accession>
<dbReference type="AlphaFoldDB" id="A0A1K0G3P1"/>
<reference evidence="4" key="2">
    <citation type="submission" date="2016-04" db="EMBL/GenBank/DDBJ databases">
        <authorList>
            <person name="Guldener U."/>
            <person name="Guldener U."/>
        </authorList>
    </citation>
    <scope>NUCLEOTIDE SEQUENCE [LARGE SCALE GENOMIC DNA]</scope>
    <source>
        <strain evidence="4">UB2112</strain>
    </source>
</reference>
<evidence type="ECO:0000313" key="5">
    <source>
        <dbReference type="Proteomes" id="UP000658997"/>
    </source>
</evidence>
<proteinExistence type="predicted"/>
<dbReference type="EMBL" id="LT558122">
    <property type="protein sequence ID" value="SAM82030.1"/>
    <property type="molecule type" value="Genomic_DNA"/>
</dbReference>
<dbReference type="Proteomes" id="UP000658997">
    <property type="component" value="Unassembled WGS sequence"/>
</dbReference>
<evidence type="ECO:0000313" key="2">
    <source>
        <dbReference type="EMBL" id="SAM82030.1"/>
    </source>
</evidence>
<feature type="compositionally biased region" description="Polar residues" evidence="1">
    <location>
        <begin position="324"/>
        <end position="350"/>
    </location>
</feature>
<sequence length="608" mass="65455">MSTTQRTGGRQRYMAAYAHQSHPHNKAEAIYRQASFDRSFDSVRYAFNASQPSLSHSIATYTESTLSSVCRPDFGDYHQDMSHSDCGASFVSEDPPSFDDTSDIEGVGMVNNNSKPTLIKFVEPVVQRDRDQGQGQQHRLTGMKKKIQRKKAALDGELDVHQLPVLGFADGRTRYATSGEDKDMLNFPGVPPREQLTMPPKQEQWNVDTINIALEDLVLDKGKARSTLTTADDAESRIRSMMAANMKGGAAAASVLEEAHQDERQSMLRQRALSLSSQKSAGSSAHRAPDARLPPLPSLPSPSTSASQDSIASPSANGKVAGLQPSNNHPLAAATSCSTRNSAVPSNSSHTPDEDEKVFAFYLPSLSLSNYSHAEDQLGAAMDPRLSTCTSTKRLDSMASSNHSSLRDLDPRVVIQRVRMQPLSCGLDAELDDSPTFASDSTSSLGGHHSAINPEDLPPLLSNHYLQGKVNPAEFERLNRLPERQQALAAAAAANAASHGLTHKHLSKHKKGAGAAAVNTCEPISILRAEAAFLKEDVKKEKKNRLWLGGNSSTNSSVSSRSHGAASSSSGLGGKGALHASMSDVSSVSEGHQRLRSFKSSIRLKNLK</sequence>
<dbReference type="OrthoDB" id="2552118at2759"/>
<feature type="compositionally biased region" description="Low complexity" evidence="1">
    <location>
        <begin position="301"/>
        <end position="316"/>
    </location>
</feature>
<dbReference type="EMBL" id="ULHB01000080">
    <property type="protein sequence ID" value="SYW80623.1"/>
    <property type="molecule type" value="Genomic_DNA"/>
</dbReference>